<protein>
    <submittedName>
        <fullName evidence="3">M15 family metallopeptidase</fullName>
    </submittedName>
</protein>
<evidence type="ECO:0000256" key="1">
    <source>
        <dbReference type="SAM" id="MobiDB-lite"/>
    </source>
</evidence>
<sequence length="282" mass="31988">MIFTNILKKIIISISLALLFGQQDIDLIKQKEINPPQEEATEAVAEEEEKEVEIAIEEKKEVSTPPQKASKQKVETQKNWWSYPTDIKPTKRHGDDLLVLVNKEYALSADYVPADLVSAAKSGIRKGNQHMVRNIVIADLTELVKAAKNDGIDLSIRSGYRSYSTQVSTYQYWLRYNNNVADNADKVSARAGHSQHQLGTAIDFSTSEIQDGIGGRFHTTKAAKWLEENAWCYGFVISFPQGYESVTGYNYESWHYRYIGKDNALEMINSGKILEVYLREKN</sequence>
<dbReference type="GO" id="GO:0008233">
    <property type="term" value="F:peptidase activity"/>
    <property type="evidence" value="ECO:0007669"/>
    <property type="project" value="InterPro"/>
</dbReference>
<dbReference type="GO" id="GO:0006508">
    <property type="term" value="P:proteolysis"/>
    <property type="evidence" value="ECO:0007669"/>
    <property type="project" value="InterPro"/>
</dbReference>
<feature type="domain" description="D-alanyl-D-alanine carboxypeptidase-like core" evidence="2">
    <location>
        <begin position="130"/>
        <end position="261"/>
    </location>
</feature>
<dbReference type="SUPFAM" id="SSF55166">
    <property type="entry name" value="Hedgehog/DD-peptidase"/>
    <property type="match status" value="1"/>
</dbReference>
<dbReference type="Proteomes" id="UP000576550">
    <property type="component" value="Unassembled WGS sequence"/>
</dbReference>
<reference evidence="3 4" key="1">
    <citation type="journal article" date="2020" name="Biotechnol. Biofuels">
        <title>New insights from the biogas microbiome by comprehensive genome-resolved metagenomics of nearly 1600 species originating from multiple anaerobic digesters.</title>
        <authorList>
            <person name="Campanaro S."/>
            <person name="Treu L."/>
            <person name="Rodriguez-R L.M."/>
            <person name="Kovalovszki A."/>
            <person name="Ziels R.M."/>
            <person name="Maus I."/>
            <person name="Zhu X."/>
            <person name="Kougias P.G."/>
            <person name="Basile A."/>
            <person name="Luo G."/>
            <person name="Schluter A."/>
            <person name="Konstantinidis K.T."/>
            <person name="Angelidaki I."/>
        </authorList>
    </citation>
    <scope>NUCLEOTIDE SEQUENCE [LARGE SCALE GENOMIC DNA]</scope>
    <source>
        <strain evidence="3">AS05jafATM_89</strain>
    </source>
</reference>
<comment type="caution">
    <text evidence="3">The sequence shown here is derived from an EMBL/GenBank/DDBJ whole genome shotgun (WGS) entry which is preliminary data.</text>
</comment>
<dbReference type="CDD" id="cd14852">
    <property type="entry name" value="LD-carboxypeptidase"/>
    <property type="match status" value="1"/>
</dbReference>
<dbReference type="PANTHER" id="PTHR34385:SF1">
    <property type="entry name" value="PEPTIDOGLYCAN L-ALANYL-D-GLUTAMATE ENDOPEPTIDASE CWLK"/>
    <property type="match status" value="1"/>
</dbReference>
<feature type="region of interest" description="Disordered" evidence="1">
    <location>
        <begin position="56"/>
        <end position="75"/>
    </location>
</feature>
<dbReference type="InterPro" id="IPR058193">
    <property type="entry name" value="VanY/YodJ_core_dom"/>
</dbReference>
<dbReference type="Gene3D" id="3.30.1380.10">
    <property type="match status" value="1"/>
</dbReference>
<dbReference type="Pfam" id="PF02557">
    <property type="entry name" value="VanY"/>
    <property type="match status" value="1"/>
</dbReference>
<dbReference type="InterPro" id="IPR009045">
    <property type="entry name" value="Zn_M74/Hedgehog-like"/>
</dbReference>
<accession>A0A832Q7B9</accession>
<gene>
    <name evidence="3" type="ORF">GX533_00230</name>
</gene>
<proteinExistence type="predicted"/>
<dbReference type="InterPro" id="IPR003709">
    <property type="entry name" value="VanY-like_core_dom"/>
</dbReference>
<evidence type="ECO:0000313" key="3">
    <source>
        <dbReference type="EMBL" id="HHX99104.1"/>
    </source>
</evidence>
<dbReference type="InterPro" id="IPR052179">
    <property type="entry name" value="DD-CPase-like"/>
</dbReference>
<name>A0A832Q7B9_9BACT</name>
<dbReference type="PANTHER" id="PTHR34385">
    <property type="entry name" value="D-ALANYL-D-ALANINE CARBOXYPEPTIDASE"/>
    <property type="match status" value="1"/>
</dbReference>
<dbReference type="EMBL" id="DUTP01000001">
    <property type="protein sequence ID" value="HHX99104.1"/>
    <property type="molecule type" value="Genomic_DNA"/>
</dbReference>
<organism evidence="3 4">
    <name type="scientific">Candidatus Dojkabacteria bacterium</name>
    <dbReference type="NCBI Taxonomy" id="2099670"/>
    <lineage>
        <taxon>Bacteria</taxon>
        <taxon>Candidatus Dojkabacteria</taxon>
    </lineage>
</organism>
<evidence type="ECO:0000259" key="2">
    <source>
        <dbReference type="Pfam" id="PF02557"/>
    </source>
</evidence>
<dbReference type="AlphaFoldDB" id="A0A832Q7B9"/>
<evidence type="ECO:0000313" key="4">
    <source>
        <dbReference type="Proteomes" id="UP000576550"/>
    </source>
</evidence>